<dbReference type="EMBL" id="BPLR01020291">
    <property type="protein sequence ID" value="GIX76949.1"/>
    <property type="molecule type" value="Genomic_DNA"/>
</dbReference>
<name>A0AAV4N105_CAEEX</name>
<protein>
    <submittedName>
        <fullName evidence="1">Uncharacterized protein</fullName>
    </submittedName>
</protein>
<reference evidence="1 2" key="1">
    <citation type="submission" date="2021-06" db="EMBL/GenBank/DDBJ databases">
        <title>Caerostris extrusa draft genome.</title>
        <authorList>
            <person name="Kono N."/>
            <person name="Arakawa K."/>
        </authorList>
    </citation>
    <scope>NUCLEOTIDE SEQUENCE [LARGE SCALE GENOMIC DNA]</scope>
</reference>
<accession>A0AAV4N105</accession>
<comment type="caution">
    <text evidence="1">The sequence shown here is derived from an EMBL/GenBank/DDBJ whole genome shotgun (WGS) entry which is preliminary data.</text>
</comment>
<dbReference type="Proteomes" id="UP001054945">
    <property type="component" value="Unassembled WGS sequence"/>
</dbReference>
<proteinExistence type="predicted"/>
<dbReference type="AlphaFoldDB" id="A0AAV4N105"/>
<organism evidence="1 2">
    <name type="scientific">Caerostris extrusa</name>
    <name type="common">Bark spider</name>
    <name type="synonym">Caerostris bankana</name>
    <dbReference type="NCBI Taxonomy" id="172846"/>
    <lineage>
        <taxon>Eukaryota</taxon>
        <taxon>Metazoa</taxon>
        <taxon>Ecdysozoa</taxon>
        <taxon>Arthropoda</taxon>
        <taxon>Chelicerata</taxon>
        <taxon>Arachnida</taxon>
        <taxon>Araneae</taxon>
        <taxon>Araneomorphae</taxon>
        <taxon>Entelegynae</taxon>
        <taxon>Araneoidea</taxon>
        <taxon>Araneidae</taxon>
        <taxon>Caerostris</taxon>
    </lineage>
</organism>
<gene>
    <name evidence="1" type="ORF">CEXT_769681</name>
</gene>
<sequence length="82" mass="9589">MRLICIPKDSSGCRFVLVYHCQFLQFASHEVKTLAIRTLLVMHFFSFLIFDIRTKPKNASKRKIDGWKNLENGTLRTREGLC</sequence>
<evidence type="ECO:0000313" key="1">
    <source>
        <dbReference type="EMBL" id="GIX76949.1"/>
    </source>
</evidence>
<evidence type="ECO:0000313" key="2">
    <source>
        <dbReference type="Proteomes" id="UP001054945"/>
    </source>
</evidence>
<keyword evidence="2" id="KW-1185">Reference proteome</keyword>